<reference evidence="1" key="1">
    <citation type="journal article" date="2019" name="Sci. Rep.">
        <title>Draft genome of Tanacetum cinerariifolium, the natural source of mosquito coil.</title>
        <authorList>
            <person name="Yamashiro T."/>
            <person name="Shiraishi A."/>
            <person name="Satake H."/>
            <person name="Nakayama K."/>
        </authorList>
    </citation>
    <scope>NUCLEOTIDE SEQUENCE</scope>
</reference>
<protein>
    <submittedName>
        <fullName evidence="1">Uncharacterized protein</fullName>
    </submittedName>
</protein>
<organism evidence="1">
    <name type="scientific">Tanacetum cinerariifolium</name>
    <name type="common">Dalmatian daisy</name>
    <name type="synonym">Chrysanthemum cinerariifolium</name>
    <dbReference type="NCBI Taxonomy" id="118510"/>
    <lineage>
        <taxon>Eukaryota</taxon>
        <taxon>Viridiplantae</taxon>
        <taxon>Streptophyta</taxon>
        <taxon>Embryophyta</taxon>
        <taxon>Tracheophyta</taxon>
        <taxon>Spermatophyta</taxon>
        <taxon>Magnoliopsida</taxon>
        <taxon>eudicotyledons</taxon>
        <taxon>Gunneridae</taxon>
        <taxon>Pentapetalae</taxon>
        <taxon>asterids</taxon>
        <taxon>campanulids</taxon>
        <taxon>Asterales</taxon>
        <taxon>Asteraceae</taxon>
        <taxon>Asteroideae</taxon>
        <taxon>Anthemideae</taxon>
        <taxon>Anthemidinae</taxon>
        <taxon>Tanacetum</taxon>
    </lineage>
</organism>
<gene>
    <name evidence="1" type="ORF">Tci_890415</name>
</gene>
<sequence length="67" mass="6843">YRLGALVSITAIRGVGFGFNTSRGAFGLAVKNSKGRGLAAGALVDVVITRLRGVCFGLAAVGRYNAD</sequence>
<dbReference type="AlphaFoldDB" id="A0A699UAQ9"/>
<accession>A0A699UAQ9</accession>
<comment type="caution">
    <text evidence="1">The sequence shown here is derived from an EMBL/GenBank/DDBJ whole genome shotgun (WGS) entry which is preliminary data.</text>
</comment>
<dbReference type="EMBL" id="BKCJ011307533">
    <property type="protein sequence ID" value="GFD18446.1"/>
    <property type="molecule type" value="Genomic_DNA"/>
</dbReference>
<feature type="non-terminal residue" evidence="1">
    <location>
        <position position="1"/>
    </location>
</feature>
<name>A0A699UAQ9_TANCI</name>
<evidence type="ECO:0000313" key="1">
    <source>
        <dbReference type="EMBL" id="GFD18446.1"/>
    </source>
</evidence>
<proteinExistence type="predicted"/>